<dbReference type="EMBL" id="LUAY01001481">
    <property type="protein sequence ID" value="KYB46022.1"/>
    <property type="molecule type" value="Genomic_DNA"/>
</dbReference>
<dbReference type="InterPro" id="IPR011050">
    <property type="entry name" value="Pectin_lyase_fold/virulence"/>
</dbReference>
<gene>
    <name evidence="2" type="ORF">AB664_28065</name>
</gene>
<feature type="domain" description="Autotransporter" evidence="1">
    <location>
        <begin position="209"/>
        <end position="357"/>
    </location>
</feature>
<dbReference type="Pfam" id="PF03797">
    <property type="entry name" value="Autotransporter"/>
    <property type="match status" value="1"/>
</dbReference>
<dbReference type="GO" id="GO:0019867">
    <property type="term" value="C:outer membrane"/>
    <property type="evidence" value="ECO:0007669"/>
    <property type="project" value="InterPro"/>
</dbReference>
<dbReference type="AlphaFoldDB" id="A0A656Z6C3"/>
<dbReference type="PROSITE" id="PS51208">
    <property type="entry name" value="AUTOTRANSPORTER"/>
    <property type="match status" value="1"/>
</dbReference>
<protein>
    <recommendedName>
        <fullName evidence="1">Autotransporter domain-containing protein</fullName>
    </recommendedName>
</protein>
<dbReference type="SUPFAM" id="SSF51126">
    <property type="entry name" value="Pectin lyase-like"/>
    <property type="match status" value="1"/>
</dbReference>
<sequence length="357" mass="37380">MSGSTIAPGNSPGTLTVVGNYSQAFGSTYQAELVPRTSTSDKIVVGGTAEIADGAILNVSKYGSNSPYALNAHYTVLTATGGVTGTYILTGNTWISTFYSMVADYDVSNVYVDAKQTRAFSSAGKSRNQVAVADGLQSLPTGNTLRDTIAMSQTDDEARSAFNQLTGEIHSSIKGAVVEDSQFIRSAAIDRLRSAFETVGASANSSAAYGVDGLSVWSNGYGSWRQTEGDGNAVSMSHNVGGFVAGADAPVFDNWRLGVLAGYGHSNYNANERGSSGNSDSYTLGAYGGTQLGNIGLRFGTAYSWNDISTSRNVGFADFPDRLSANTTPVCSRPLVKRATGWISARSLSNRLLASLM</sequence>
<accession>A0A656Z6C3</accession>
<dbReference type="InterPro" id="IPR005546">
    <property type="entry name" value="Autotransporte_beta"/>
</dbReference>
<dbReference type="Gene3D" id="2.40.128.130">
    <property type="entry name" value="Autotransporter beta-domain"/>
    <property type="match status" value="1"/>
</dbReference>
<reference evidence="2" key="1">
    <citation type="submission" date="2016-02" db="EMBL/GenBank/DDBJ databases">
        <title>Genomic sequences of Ochrobactrum anthropi.</title>
        <authorList>
            <person name="Chudasama K.S."/>
            <person name="Thaker V.S."/>
        </authorList>
    </citation>
    <scope>NUCLEOTIDE SEQUENCE [LARGE SCALE GENOMIC DNA]</scope>
    <source>
        <strain evidence="2">SUBG007</strain>
    </source>
</reference>
<dbReference type="InterPro" id="IPR006315">
    <property type="entry name" value="OM_autotransptr_brl_dom"/>
</dbReference>
<evidence type="ECO:0000313" key="2">
    <source>
        <dbReference type="EMBL" id="KYB46022.1"/>
    </source>
</evidence>
<organism evidence="2">
    <name type="scientific">Brucella anthropi</name>
    <name type="common">Ochrobactrum anthropi</name>
    <dbReference type="NCBI Taxonomy" id="529"/>
    <lineage>
        <taxon>Bacteria</taxon>
        <taxon>Pseudomonadati</taxon>
        <taxon>Pseudomonadota</taxon>
        <taxon>Alphaproteobacteria</taxon>
        <taxon>Hyphomicrobiales</taxon>
        <taxon>Brucellaceae</taxon>
        <taxon>Brucella/Ochrobactrum group</taxon>
        <taxon>Brucella</taxon>
    </lineage>
</organism>
<dbReference type="NCBIfam" id="TIGR01414">
    <property type="entry name" value="autotrans_barl"/>
    <property type="match status" value="1"/>
</dbReference>
<comment type="caution">
    <text evidence="2">The sequence shown here is derived from an EMBL/GenBank/DDBJ whole genome shotgun (WGS) entry which is preliminary data.</text>
</comment>
<dbReference type="SUPFAM" id="SSF103515">
    <property type="entry name" value="Autotransporter"/>
    <property type="match status" value="1"/>
</dbReference>
<name>A0A656Z6C3_BRUAN</name>
<dbReference type="InterPro" id="IPR036709">
    <property type="entry name" value="Autotransporte_beta_dom_sf"/>
</dbReference>
<proteinExistence type="predicted"/>
<evidence type="ECO:0000259" key="1">
    <source>
        <dbReference type="PROSITE" id="PS51208"/>
    </source>
</evidence>